<organism evidence="2 3">
    <name type="scientific">Chaetoceros tenuissimus</name>
    <dbReference type="NCBI Taxonomy" id="426638"/>
    <lineage>
        <taxon>Eukaryota</taxon>
        <taxon>Sar</taxon>
        <taxon>Stramenopiles</taxon>
        <taxon>Ochrophyta</taxon>
        <taxon>Bacillariophyta</taxon>
        <taxon>Coscinodiscophyceae</taxon>
        <taxon>Chaetocerotophycidae</taxon>
        <taxon>Chaetocerotales</taxon>
        <taxon>Chaetocerotaceae</taxon>
        <taxon>Chaetoceros</taxon>
    </lineage>
</organism>
<keyword evidence="3" id="KW-1185">Reference proteome</keyword>
<feature type="compositionally biased region" description="Acidic residues" evidence="1">
    <location>
        <begin position="298"/>
        <end position="321"/>
    </location>
</feature>
<proteinExistence type="predicted"/>
<reference evidence="2 3" key="1">
    <citation type="journal article" date="2021" name="Sci. Rep.">
        <title>The genome of the diatom Chaetoceros tenuissimus carries an ancient integrated fragment of an extant virus.</title>
        <authorList>
            <person name="Hongo Y."/>
            <person name="Kimura K."/>
            <person name="Takaki Y."/>
            <person name="Yoshida Y."/>
            <person name="Baba S."/>
            <person name="Kobayashi G."/>
            <person name="Nagasaki K."/>
            <person name="Hano T."/>
            <person name="Tomaru Y."/>
        </authorList>
    </citation>
    <scope>NUCLEOTIDE SEQUENCE [LARGE SCALE GENOMIC DNA]</scope>
    <source>
        <strain evidence="2 3">NIES-3715</strain>
    </source>
</reference>
<sequence>MSRSTTAHLVVTLAAPWDPRTPTLSVHPIHWSPCSENDSGINDKDRQEIIWNPFIDQVGITYAATEANMRADVFEFAPNFHCSHSLVHSVNSVDAFSTRSVNPSDYIRHANEVHTSSHSSEAIAKAQAQDLEDYFQDIGLPLDDSDDDSIPELLDLNNMSSSDDDSTVGPGEHNVPQCRDDYIPDYESLASLETRSSFDSGNELSLSFDSDGGSDTSDGDSLVSEDDSMESEYVCHNNHTAFVNKCLISAKNTGDLLTFKIYMPKMKTIIHQSVVHPADRSHPNERARNPHYDRGESDDVDDYSADSDSDDDDDDEGDDHGDDNGAAADSLLTQSLYVFNQK</sequence>
<name>A0AAD3CQP9_9STRA</name>
<comment type="caution">
    <text evidence="2">The sequence shown here is derived from an EMBL/GenBank/DDBJ whole genome shotgun (WGS) entry which is preliminary data.</text>
</comment>
<dbReference type="EMBL" id="BLLK01000039">
    <property type="protein sequence ID" value="GFH50412.1"/>
    <property type="molecule type" value="Genomic_DNA"/>
</dbReference>
<evidence type="ECO:0000313" key="3">
    <source>
        <dbReference type="Proteomes" id="UP001054902"/>
    </source>
</evidence>
<feature type="region of interest" description="Disordered" evidence="1">
    <location>
        <begin position="138"/>
        <end position="179"/>
    </location>
</feature>
<dbReference type="AlphaFoldDB" id="A0AAD3CQP9"/>
<gene>
    <name evidence="2" type="ORF">CTEN210_06888</name>
</gene>
<feature type="region of interest" description="Disordered" evidence="1">
    <location>
        <begin position="199"/>
        <end position="228"/>
    </location>
</feature>
<evidence type="ECO:0000313" key="2">
    <source>
        <dbReference type="EMBL" id="GFH50412.1"/>
    </source>
</evidence>
<protein>
    <submittedName>
        <fullName evidence="2">Uncharacterized protein</fullName>
    </submittedName>
</protein>
<accession>A0AAD3CQP9</accession>
<evidence type="ECO:0000256" key="1">
    <source>
        <dbReference type="SAM" id="MobiDB-lite"/>
    </source>
</evidence>
<feature type="compositionally biased region" description="Basic and acidic residues" evidence="1">
    <location>
        <begin position="277"/>
        <end position="297"/>
    </location>
</feature>
<feature type="compositionally biased region" description="Low complexity" evidence="1">
    <location>
        <begin position="204"/>
        <end position="222"/>
    </location>
</feature>
<feature type="compositionally biased region" description="Low complexity" evidence="1">
    <location>
        <begin position="151"/>
        <end position="161"/>
    </location>
</feature>
<dbReference type="Proteomes" id="UP001054902">
    <property type="component" value="Unassembled WGS sequence"/>
</dbReference>
<feature type="region of interest" description="Disordered" evidence="1">
    <location>
        <begin position="275"/>
        <end position="327"/>
    </location>
</feature>